<dbReference type="Pfam" id="PF00149">
    <property type="entry name" value="Metallophos"/>
    <property type="match status" value="1"/>
</dbReference>
<keyword evidence="9 11" id="KW-0378">Hydrolase</keyword>
<evidence type="ECO:0000256" key="3">
    <source>
        <dbReference type="ARBA" id="ARBA00001968"/>
    </source>
</evidence>
<feature type="domain" description="Calcineurin-like phosphoesterase" evidence="12">
    <location>
        <begin position="25"/>
        <end position="262"/>
    </location>
</feature>
<evidence type="ECO:0000256" key="9">
    <source>
        <dbReference type="ARBA" id="ARBA00022801"/>
    </source>
</evidence>
<proteinExistence type="inferred from homology"/>
<evidence type="ECO:0000256" key="10">
    <source>
        <dbReference type="ARBA" id="ARBA00023268"/>
    </source>
</evidence>
<dbReference type="Gene3D" id="3.60.21.10">
    <property type="match status" value="1"/>
</dbReference>
<dbReference type="PROSITE" id="PS00786">
    <property type="entry name" value="5_NUCLEOTIDASE_2"/>
    <property type="match status" value="1"/>
</dbReference>
<reference evidence="14 15" key="1">
    <citation type="submission" date="2018-04" db="EMBL/GenBank/DDBJ databases">
        <title>Pelagivirga bohaiensis gen. nov., sp. nov., a bacterium isolated from the Bohai Sea.</title>
        <authorList>
            <person name="Ji X."/>
        </authorList>
    </citation>
    <scope>NUCLEOTIDE SEQUENCE [LARGE SCALE GENOMIC DNA]</scope>
    <source>
        <strain evidence="14 15">BH-SD19</strain>
    </source>
</reference>
<evidence type="ECO:0000313" key="14">
    <source>
        <dbReference type="EMBL" id="PVA11158.1"/>
    </source>
</evidence>
<gene>
    <name evidence="14" type="ORF">DC366_05205</name>
</gene>
<comment type="subcellular location">
    <subcellularLocation>
        <location evidence="4">Cell envelope</location>
    </subcellularLocation>
</comment>
<dbReference type="InterPro" id="IPR036907">
    <property type="entry name" value="5'-Nucleotdase_C_sf"/>
</dbReference>
<dbReference type="InterPro" id="IPR029052">
    <property type="entry name" value="Metallo-depent_PP-like"/>
</dbReference>
<dbReference type="NCBIfam" id="NF006938">
    <property type="entry name" value="PRK09420.1"/>
    <property type="match status" value="1"/>
</dbReference>
<dbReference type="InterPro" id="IPR004843">
    <property type="entry name" value="Calcineurin-like_PHP"/>
</dbReference>
<accession>A0A2T7G9U6</accession>
<dbReference type="PRINTS" id="PR01607">
    <property type="entry name" value="APYRASEFAMLY"/>
</dbReference>
<name>A0A2T7G9U6_9RHOB</name>
<evidence type="ECO:0000256" key="1">
    <source>
        <dbReference type="ARBA" id="ARBA00000527"/>
    </source>
</evidence>
<sequence>MNARSPMTAPGALSAPTADVTVRLRLLGTTDLHASLLPYDYYADIGARPYGLARIATLIRAARDEAPNTLLFDNGDALQGTPVGDVTGQSGSGWRGPNPVIAAMNRLNYDAAGLGNHEFNFGLDWLGRTLADATFPFTCANVFTWPGAGPARCYMPPYQLLRRTVTDEAGCGQVLTLGVIGLVPPQINQWDAPHLAGQLQARDMVETARALVPQVRAAGADLVLLLAHTGIDTAEAHPIMENAALPLAAIPGVDAIMAGHSHDIFPRRGGAITAPGTAAGIDHAAGMLNGTPAVMAGAHGSHLGVMDLTVVRRGGRWRVAAHRCDLRSVAEAPARAPVPPDTDLVRGVQAAHDMTLKQMRRPIGYCMQPLHSFLALVRPDPSVAAVNILQRRILSRGLAGTAHEGLPILAATAAFKTGGRGGPQNFCDVQAGPISLRHAADLYPFPNRLCGILVTGAQLRDWLERAAICFAMQTPGTPEAMLRDTDIPGHDFDVILGLSYQIDLSRPPRFDRTGALLNSGARRIRDLRHAGQPLKDADRFVLATNTYRAHGGGGFVDAGQSTVIHTADRPLRDQLADEIARAPLNVPPEQPPGWRFAPMAGNAVLLDTSPELRRDPAALRAIAAQDLGLTPEGFLRLRIPL</sequence>
<evidence type="ECO:0000256" key="2">
    <source>
        <dbReference type="ARBA" id="ARBA00001730"/>
    </source>
</evidence>
<dbReference type="InterPro" id="IPR006179">
    <property type="entry name" value="5_nucleotidase/apyrase"/>
</dbReference>
<comment type="catalytic activity">
    <reaction evidence="2">
        <text>a nucleoside 2',3'-cyclic phosphate + H2O = a nucleoside 3'-phosphate + H(+)</text>
        <dbReference type="Rhea" id="RHEA:19621"/>
        <dbReference type="ChEBI" id="CHEBI:15377"/>
        <dbReference type="ChEBI" id="CHEBI:15378"/>
        <dbReference type="ChEBI" id="CHEBI:66949"/>
        <dbReference type="ChEBI" id="CHEBI:66954"/>
        <dbReference type="EC" id="3.1.4.16"/>
    </reaction>
</comment>
<dbReference type="RefSeq" id="WP_108691132.1">
    <property type="nucleotide sequence ID" value="NZ_QCYH01000002.1"/>
</dbReference>
<evidence type="ECO:0000256" key="7">
    <source>
        <dbReference type="ARBA" id="ARBA00022729"/>
    </source>
</evidence>
<evidence type="ECO:0000256" key="8">
    <source>
        <dbReference type="ARBA" id="ARBA00022741"/>
    </source>
</evidence>
<feature type="domain" description="5'-Nucleotidase C-terminal" evidence="13">
    <location>
        <begin position="428"/>
        <end position="555"/>
    </location>
</feature>
<evidence type="ECO:0000259" key="13">
    <source>
        <dbReference type="Pfam" id="PF02872"/>
    </source>
</evidence>
<keyword evidence="6" id="KW-0479">Metal-binding</keyword>
<evidence type="ECO:0000256" key="11">
    <source>
        <dbReference type="RuleBase" id="RU362119"/>
    </source>
</evidence>
<dbReference type="EMBL" id="QCYH01000002">
    <property type="protein sequence ID" value="PVA11158.1"/>
    <property type="molecule type" value="Genomic_DNA"/>
</dbReference>
<dbReference type="PANTHER" id="PTHR11575:SF6">
    <property type="entry name" value="2',3'-CYCLIC-NUCLEOTIDE 2'-PHOSPHODIESTERASE_3'-NUCLEOTIDASE"/>
    <property type="match status" value="1"/>
</dbReference>
<evidence type="ECO:0000256" key="4">
    <source>
        <dbReference type="ARBA" id="ARBA00004196"/>
    </source>
</evidence>
<dbReference type="InterPro" id="IPR006146">
    <property type="entry name" value="5'-Nucleotdase_CS"/>
</dbReference>
<dbReference type="InterPro" id="IPR041827">
    <property type="entry name" value="CpdB_N"/>
</dbReference>
<dbReference type="GO" id="GO:0046872">
    <property type="term" value="F:metal ion binding"/>
    <property type="evidence" value="ECO:0007669"/>
    <property type="project" value="UniProtKB-KW"/>
</dbReference>
<comment type="catalytic activity">
    <reaction evidence="1">
        <text>a ribonucleoside 3'-phosphate + H2O = a ribonucleoside + phosphate</text>
        <dbReference type="Rhea" id="RHEA:10144"/>
        <dbReference type="ChEBI" id="CHEBI:13197"/>
        <dbReference type="ChEBI" id="CHEBI:15377"/>
        <dbReference type="ChEBI" id="CHEBI:18254"/>
        <dbReference type="ChEBI" id="CHEBI:43474"/>
        <dbReference type="EC" id="3.1.3.6"/>
    </reaction>
</comment>
<organism evidence="14 15">
    <name type="scientific">Pelagivirga sediminicola</name>
    <dbReference type="NCBI Taxonomy" id="2170575"/>
    <lineage>
        <taxon>Bacteria</taxon>
        <taxon>Pseudomonadati</taxon>
        <taxon>Pseudomonadota</taxon>
        <taxon>Alphaproteobacteria</taxon>
        <taxon>Rhodobacterales</taxon>
        <taxon>Paracoccaceae</taxon>
        <taxon>Pelagivirga</taxon>
    </lineage>
</organism>
<dbReference type="GO" id="GO:0030288">
    <property type="term" value="C:outer membrane-bounded periplasmic space"/>
    <property type="evidence" value="ECO:0007669"/>
    <property type="project" value="TreeGrafter"/>
</dbReference>
<dbReference type="AlphaFoldDB" id="A0A2T7G9U6"/>
<keyword evidence="10" id="KW-0511">Multifunctional enzyme</keyword>
<comment type="caution">
    <text evidence="14">The sequence shown here is derived from an EMBL/GenBank/DDBJ whole genome shotgun (WGS) entry which is preliminary data.</text>
</comment>
<dbReference type="SUPFAM" id="SSF56300">
    <property type="entry name" value="Metallo-dependent phosphatases"/>
    <property type="match status" value="1"/>
</dbReference>
<dbReference type="GO" id="GO:0008254">
    <property type="term" value="F:3'-nucleotidase activity"/>
    <property type="evidence" value="ECO:0007669"/>
    <property type="project" value="UniProtKB-EC"/>
</dbReference>
<dbReference type="GO" id="GO:0008663">
    <property type="term" value="F:2',3'-cyclic-nucleotide 2'-phosphodiesterase activity"/>
    <property type="evidence" value="ECO:0007669"/>
    <property type="project" value="UniProtKB-EC"/>
</dbReference>
<dbReference type="GO" id="GO:0000166">
    <property type="term" value="F:nucleotide binding"/>
    <property type="evidence" value="ECO:0007669"/>
    <property type="project" value="UniProtKB-KW"/>
</dbReference>
<dbReference type="Gene3D" id="3.90.780.10">
    <property type="entry name" value="5'-Nucleotidase, C-terminal domain"/>
    <property type="match status" value="1"/>
</dbReference>
<dbReference type="GO" id="GO:0009166">
    <property type="term" value="P:nucleotide catabolic process"/>
    <property type="evidence" value="ECO:0007669"/>
    <property type="project" value="InterPro"/>
</dbReference>
<evidence type="ECO:0000256" key="5">
    <source>
        <dbReference type="ARBA" id="ARBA00006654"/>
    </source>
</evidence>
<dbReference type="PANTHER" id="PTHR11575">
    <property type="entry name" value="5'-NUCLEOTIDASE-RELATED"/>
    <property type="match status" value="1"/>
</dbReference>
<comment type="cofactor">
    <cofactor evidence="3">
        <name>a divalent metal cation</name>
        <dbReference type="ChEBI" id="CHEBI:60240"/>
    </cofactor>
</comment>
<dbReference type="Pfam" id="PF02872">
    <property type="entry name" value="5_nucleotid_C"/>
    <property type="match status" value="1"/>
</dbReference>
<evidence type="ECO:0000259" key="12">
    <source>
        <dbReference type="Pfam" id="PF00149"/>
    </source>
</evidence>
<evidence type="ECO:0000256" key="6">
    <source>
        <dbReference type="ARBA" id="ARBA00022723"/>
    </source>
</evidence>
<keyword evidence="15" id="KW-1185">Reference proteome</keyword>
<dbReference type="SUPFAM" id="SSF55816">
    <property type="entry name" value="5'-nucleotidase (syn. UDP-sugar hydrolase), C-terminal domain"/>
    <property type="match status" value="1"/>
</dbReference>
<protein>
    <submittedName>
        <fullName evidence="14">Bifunctional 2',3'-cyclic-nucleotide 2'-phosphodiesterase/3'-nucleotidase</fullName>
    </submittedName>
</protein>
<dbReference type="Proteomes" id="UP000244446">
    <property type="component" value="Unassembled WGS sequence"/>
</dbReference>
<keyword evidence="7" id="KW-0732">Signal</keyword>
<dbReference type="InterPro" id="IPR008334">
    <property type="entry name" value="5'-Nucleotdase_C"/>
</dbReference>
<comment type="similarity">
    <text evidence="5 11">Belongs to the 5'-nucleotidase family.</text>
</comment>
<keyword evidence="8 11" id="KW-0547">Nucleotide-binding</keyword>
<dbReference type="OrthoDB" id="9803927at2"/>
<evidence type="ECO:0000313" key="15">
    <source>
        <dbReference type="Proteomes" id="UP000244446"/>
    </source>
</evidence>
<dbReference type="CDD" id="cd07410">
    <property type="entry name" value="MPP_CpdB_N"/>
    <property type="match status" value="1"/>
</dbReference>